<dbReference type="AlphaFoldDB" id="A0A445KPS1"/>
<dbReference type="Pfam" id="PF00854">
    <property type="entry name" value="PTR2"/>
    <property type="match status" value="1"/>
</dbReference>
<feature type="transmembrane region" description="Helical" evidence="6">
    <location>
        <begin position="83"/>
        <end position="106"/>
    </location>
</feature>
<organism evidence="7 8">
    <name type="scientific">Glycine soja</name>
    <name type="common">Wild soybean</name>
    <dbReference type="NCBI Taxonomy" id="3848"/>
    <lineage>
        <taxon>Eukaryota</taxon>
        <taxon>Viridiplantae</taxon>
        <taxon>Streptophyta</taxon>
        <taxon>Embryophyta</taxon>
        <taxon>Tracheophyta</taxon>
        <taxon>Spermatophyta</taxon>
        <taxon>Magnoliopsida</taxon>
        <taxon>eudicotyledons</taxon>
        <taxon>Gunneridae</taxon>
        <taxon>Pentapetalae</taxon>
        <taxon>rosids</taxon>
        <taxon>fabids</taxon>
        <taxon>Fabales</taxon>
        <taxon>Fabaceae</taxon>
        <taxon>Papilionoideae</taxon>
        <taxon>50 kb inversion clade</taxon>
        <taxon>NPAAA clade</taxon>
        <taxon>indigoferoid/millettioid clade</taxon>
        <taxon>Phaseoleae</taxon>
        <taxon>Glycine</taxon>
        <taxon>Glycine subgen. Soja</taxon>
    </lineage>
</organism>
<dbReference type="InterPro" id="IPR000109">
    <property type="entry name" value="POT_fam"/>
</dbReference>
<dbReference type="GO" id="GO:0022857">
    <property type="term" value="F:transmembrane transporter activity"/>
    <property type="evidence" value="ECO:0007669"/>
    <property type="project" value="InterPro"/>
</dbReference>
<dbReference type="EMBL" id="QZWG01000005">
    <property type="protein sequence ID" value="RZC12738.1"/>
    <property type="molecule type" value="Genomic_DNA"/>
</dbReference>
<comment type="similarity">
    <text evidence="2">Belongs to the major facilitator superfamily. Proton-dependent oligopeptide transporter (POT/PTR) (TC 2.A.17) family.</text>
</comment>
<dbReference type="PANTHER" id="PTHR11654">
    <property type="entry name" value="OLIGOPEPTIDE TRANSPORTER-RELATED"/>
    <property type="match status" value="1"/>
</dbReference>
<evidence type="ECO:0000256" key="1">
    <source>
        <dbReference type="ARBA" id="ARBA00004141"/>
    </source>
</evidence>
<keyword evidence="4 6" id="KW-1133">Transmembrane helix</keyword>
<gene>
    <name evidence="7" type="ORF">D0Y65_012481</name>
</gene>
<keyword evidence="5 6" id="KW-0472">Membrane</keyword>
<dbReference type="GO" id="GO:0016020">
    <property type="term" value="C:membrane"/>
    <property type="evidence" value="ECO:0007669"/>
    <property type="project" value="UniProtKB-SubCell"/>
</dbReference>
<evidence type="ECO:0000256" key="2">
    <source>
        <dbReference type="ARBA" id="ARBA00005982"/>
    </source>
</evidence>
<sequence>MATLSLAENFVSYFTGIIHYELADAANIATDYMGGLALLTVQAHMGSLTPPICNVAGLKASLPSHGAPQFDERDPKEAIQMSSFFNGLLLAVCIGGAVTLTSNVYIQDCYGWDWGFGISTGALV</sequence>
<reference evidence="7 8" key="1">
    <citation type="submission" date="2018-09" db="EMBL/GenBank/DDBJ databases">
        <title>A high-quality reference genome of wild soybean provides a powerful tool to mine soybean genomes.</title>
        <authorList>
            <person name="Xie M."/>
            <person name="Chung C.Y.L."/>
            <person name="Li M.-W."/>
            <person name="Wong F.-L."/>
            <person name="Chan T.-F."/>
            <person name="Lam H.-M."/>
        </authorList>
    </citation>
    <scope>NUCLEOTIDE SEQUENCE [LARGE SCALE GENOMIC DNA]</scope>
    <source>
        <strain evidence="8">cv. W05</strain>
        <tissue evidence="7">Hypocotyl of etiolated seedlings</tissue>
    </source>
</reference>
<comment type="caution">
    <text evidence="7">The sequence shown here is derived from an EMBL/GenBank/DDBJ whole genome shotgun (WGS) entry which is preliminary data.</text>
</comment>
<dbReference type="Gene3D" id="1.20.1250.20">
    <property type="entry name" value="MFS general substrate transporter like domains"/>
    <property type="match status" value="1"/>
</dbReference>
<keyword evidence="3 6" id="KW-0812">Transmembrane</keyword>
<name>A0A445KPS1_GLYSO</name>
<evidence type="ECO:0000256" key="3">
    <source>
        <dbReference type="ARBA" id="ARBA00022692"/>
    </source>
</evidence>
<proteinExistence type="inferred from homology"/>
<accession>A0A445KPS1</accession>
<protein>
    <submittedName>
        <fullName evidence="7">Protein NRT1/ PTR FAMILY 4.6</fullName>
    </submittedName>
</protein>
<evidence type="ECO:0000313" key="8">
    <source>
        <dbReference type="Proteomes" id="UP000289340"/>
    </source>
</evidence>
<evidence type="ECO:0000313" key="7">
    <source>
        <dbReference type="EMBL" id="RZC12738.1"/>
    </source>
</evidence>
<evidence type="ECO:0000256" key="5">
    <source>
        <dbReference type="ARBA" id="ARBA00023136"/>
    </source>
</evidence>
<comment type="subcellular location">
    <subcellularLocation>
        <location evidence="1">Membrane</location>
        <topology evidence="1">Multi-pass membrane protein</topology>
    </subcellularLocation>
</comment>
<evidence type="ECO:0000256" key="6">
    <source>
        <dbReference type="SAM" id="Phobius"/>
    </source>
</evidence>
<dbReference type="Proteomes" id="UP000289340">
    <property type="component" value="Chromosome 5"/>
</dbReference>
<evidence type="ECO:0000256" key="4">
    <source>
        <dbReference type="ARBA" id="ARBA00022989"/>
    </source>
</evidence>
<dbReference type="InterPro" id="IPR036259">
    <property type="entry name" value="MFS_trans_sf"/>
</dbReference>
<keyword evidence="8" id="KW-1185">Reference proteome</keyword>